<feature type="compositionally biased region" description="Polar residues" evidence="1">
    <location>
        <begin position="66"/>
        <end position="79"/>
    </location>
</feature>
<name>A0A5B7JED6_PORTR</name>
<feature type="region of interest" description="Disordered" evidence="1">
    <location>
        <begin position="60"/>
        <end position="79"/>
    </location>
</feature>
<accession>A0A5B7JED6</accession>
<evidence type="ECO:0000313" key="3">
    <source>
        <dbReference type="Proteomes" id="UP000324222"/>
    </source>
</evidence>
<reference evidence="2 3" key="1">
    <citation type="submission" date="2019-05" db="EMBL/GenBank/DDBJ databases">
        <title>Another draft genome of Portunus trituberculatus and its Hox gene families provides insights of decapod evolution.</title>
        <authorList>
            <person name="Jeong J.-H."/>
            <person name="Song I."/>
            <person name="Kim S."/>
            <person name="Choi T."/>
            <person name="Kim D."/>
            <person name="Ryu S."/>
            <person name="Kim W."/>
        </authorList>
    </citation>
    <scope>NUCLEOTIDE SEQUENCE [LARGE SCALE GENOMIC DNA]</scope>
    <source>
        <tissue evidence="2">Muscle</tissue>
    </source>
</reference>
<keyword evidence="3" id="KW-1185">Reference proteome</keyword>
<evidence type="ECO:0000256" key="1">
    <source>
        <dbReference type="SAM" id="MobiDB-lite"/>
    </source>
</evidence>
<dbReference type="AlphaFoldDB" id="A0A5B7JED6"/>
<dbReference type="Proteomes" id="UP000324222">
    <property type="component" value="Unassembled WGS sequence"/>
</dbReference>
<gene>
    <name evidence="2" type="ORF">E2C01_085711</name>
</gene>
<protein>
    <submittedName>
        <fullName evidence="2">Uncharacterized protein</fullName>
    </submittedName>
</protein>
<dbReference type="EMBL" id="VSRR010085323">
    <property type="protein sequence ID" value="MPC90714.1"/>
    <property type="molecule type" value="Genomic_DNA"/>
</dbReference>
<organism evidence="2 3">
    <name type="scientific">Portunus trituberculatus</name>
    <name type="common">Swimming crab</name>
    <name type="synonym">Neptunus trituberculatus</name>
    <dbReference type="NCBI Taxonomy" id="210409"/>
    <lineage>
        <taxon>Eukaryota</taxon>
        <taxon>Metazoa</taxon>
        <taxon>Ecdysozoa</taxon>
        <taxon>Arthropoda</taxon>
        <taxon>Crustacea</taxon>
        <taxon>Multicrustacea</taxon>
        <taxon>Malacostraca</taxon>
        <taxon>Eumalacostraca</taxon>
        <taxon>Eucarida</taxon>
        <taxon>Decapoda</taxon>
        <taxon>Pleocyemata</taxon>
        <taxon>Brachyura</taxon>
        <taxon>Eubrachyura</taxon>
        <taxon>Portunoidea</taxon>
        <taxon>Portunidae</taxon>
        <taxon>Portuninae</taxon>
        <taxon>Portunus</taxon>
    </lineage>
</organism>
<proteinExistence type="predicted"/>
<evidence type="ECO:0000313" key="2">
    <source>
        <dbReference type="EMBL" id="MPC90714.1"/>
    </source>
</evidence>
<comment type="caution">
    <text evidence="2">The sequence shown here is derived from an EMBL/GenBank/DDBJ whole genome shotgun (WGS) entry which is preliminary data.</text>
</comment>
<sequence>MAEKEKESRKHAHFTWRISLSNITGVFVRPKKLATQDTNNPWPCVKVEFGLSLATLEGNPREENQHVSTNRVSTGLGTG</sequence>